<dbReference type="Pfam" id="PF00207">
    <property type="entry name" value="A2M"/>
    <property type="match status" value="1"/>
</dbReference>
<dbReference type="Gene3D" id="2.60.40.1930">
    <property type="match status" value="2"/>
</dbReference>
<dbReference type="Pfam" id="PF07703">
    <property type="entry name" value="A2M_BRD"/>
    <property type="match status" value="1"/>
</dbReference>
<feature type="domain" description="Alpha-2-macroglobulin" evidence="4">
    <location>
        <begin position="535"/>
        <end position="619"/>
    </location>
</feature>
<dbReference type="InterPro" id="IPR050473">
    <property type="entry name" value="A2M/Complement_sys"/>
</dbReference>
<dbReference type="PANTHER" id="PTHR11412:SF136">
    <property type="entry name" value="CD109 ANTIGEN"/>
    <property type="match status" value="1"/>
</dbReference>
<dbReference type="InterPro" id="IPR011625">
    <property type="entry name" value="A2M_N_BRD"/>
</dbReference>
<organism evidence="5 6">
    <name type="scientific">Apolygus lucorum</name>
    <name type="common">Small green plant bug</name>
    <name type="synonym">Lygocoris lucorum</name>
    <dbReference type="NCBI Taxonomy" id="248454"/>
    <lineage>
        <taxon>Eukaryota</taxon>
        <taxon>Metazoa</taxon>
        <taxon>Ecdysozoa</taxon>
        <taxon>Arthropoda</taxon>
        <taxon>Hexapoda</taxon>
        <taxon>Insecta</taxon>
        <taxon>Pterygota</taxon>
        <taxon>Neoptera</taxon>
        <taxon>Paraneoptera</taxon>
        <taxon>Hemiptera</taxon>
        <taxon>Heteroptera</taxon>
        <taxon>Panheteroptera</taxon>
        <taxon>Cimicomorpha</taxon>
        <taxon>Miridae</taxon>
        <taxon>Mirini</taxon>
        <taxon>Apolygus</taxon>
    </lineage>
</organism>
<evidence type="ECO:0000256" key="2">
    <source>
        <dbReference type="ARBA" id="ARBA00022966"/>
    </source>
</evidence>
<comment type="caution">
    <text evidence="5">The sequence shown here is derived from an EMBL/GenBank/DDBJ whole genome shotgun (WGS) entry which is preliminary data.</text>
</comment>
<evidence type="ECO:0000259" key="3">
    <source>
        <dbReference type="SMART" id="SM01359"/>
    </source>
</evidence>
<evidence type="ECO:0000256" key="1">
    <source>
        <dbReference type="ARBA" id="ARBA00022729"/>
    </source>
</evidence>
<keyword evidence="6" id="KW-1185">Reference proteome</keyword>
<evidence type="ECO:0000313" key="6">
    <source>
        <dbReference type="Proteomes" id="UP000466442"/>
    </source>
</evidence>
<name>A0A8S9XBY1_APOLU</name>
<evidence type="ECO:0000313" key="5">
    <source>
        <dbReference type="EMBL" id="KAF6206069.1"/>
    </source>
</evidence>
<dbReference type="Pfam" id="PF01835">
    <property type="entry name" value="MG2"/>
    <property type="match status" value="1"/>
</dbReference>
<dbReference type="PANTHER" id="PTHR11412">
    <property type="entry name" value="MACROGLOBULIN / COMPLEMENT"/>
    <property type="match status" value="1"/>
</dbReference>
<protein>
    <recommendedName>
        <fullName evidence="7">Alpha-2-macroglobulin bait region domain-containing protein</fullName>
    </recommendedName>
</protein>
<dbReference type="OrthoDB" id="2142040at2759"/>
<evidence type="ECO:0000259" key="4">
    <source>
        <dbReference type="SMART" id="SM01360"/>
    </source>
</evidence>
<dbReference type="GO" id="GO:0004866">
    <property type="term" value="F:endopeptidase inhibitor activity"/>
    <property type="evidence" value="ECO:0007669"/>
    <property type="project" value="InterPro"/>
</dbReference>
<keyword evidence="1" id="KW-0732">Signal</keyword>
<keyword evidence="2" id="KW-0882">Thioester bond</keyword>
<gene>
    <name evidence="5" type="ORF">GE061_017294</name>
</gene>
<proteinExistence type="predicted"/>
<accession>A0A8S9XBY1</accession>
<dbReference type="AlphaFoldDB" id="A0A8S9XBY1"/>
<reference evidence="5" key="1">
    <citation type="journal article" date="2021" name="Mol. Ecol. Resour.">
        <title>Apolygus lucorum genome provides insights into omnivorousness and mesophyll feeding.</title>
        <authorList>
            <person name="Liu Y."/>
            <person name="Liu H."/>
            <person name="Wang H."/>
            <person name="Huang T."/>
            <person name="Liu B."/>
            <person name="Yang B."/>
            <person name="Yin L."/>
            <person name="Li B."/>
            <person name="Zhang Y."/>
            <person name="Zhang S."/>
            <person name="Jiang F."/>
            <person name="Zhang X."/>
            <person name="Ren Y."/>
            <person name="Wang B."/>
            <person name="Wang S."/>
            <person name="Lu Y."/>
            <person name="Wu K."/>
            <person name="Fan W."/>
            <person name="Wang G."/>
        </authorList>
    </citation>
    <scope>NUCLEOTIDE SEQUENCE</scope>
    <source>
        <strain evidence="5">12Hb</strain>
    </source>
</reference>
<dbReference type="InterPro" id="IPR001599">
    <property type="entry name" value="Macroglobln_a2"/>
</dbReference>
<dbReference type="Proteomes" id="UP000466442">
    <property type="component" value="Unassembled WGS sequence"/>
</dbReference>
<feature type="domain" description="Alpha-2-macroglobulin bait region" evidence="3">
    <location>
        <begin position="336"/>
        <end position="476"/>
    </location>
</feature>
<feature type="non-terminal residue" evidence="5">
    <location>
        <position position="1"/>
    </location>
</feature>
<dbReference type="SMART" id="SM01359">
    <property type="entry name" value="A2M_N_2"/>
    <property type="match status" value="1"/>
</dbReference>
<dbReference type="EMBL" id="WIXP02000008">
    <property type="protein sequence ID" value="KAF6206069.1"/>
    <property type="molecule type" value="Genomic_DNA"/>
</dbReference>
<dbReference type="InterPro" id="IPR002890">
    <property type="entry name" value="MG2"/>
</dbReference>
<dbReference type="SMART" id="SM01360">
    <property type="entry name" value="A2M"/>
    <property type="match status" value="1"/>
</dbReference>
<evidence type="ECO:0008006" key="7">
    <source>
        <dbReference type="Google" id="ProtNLM"/>
    </source>
</evidence>
<sequence>MMTRRPLSRTRSFLLLDVGSEVENLIIFGRNLRTGFRDEINVTLRLVSVSSSTLMSRDLLAYNTVRISGEGTIGVPVPSHARGEVSLETFVNCDLDKRSCHPQVTCYLRLVGSVRDVIIRPKSNYYKPGETVEFWILAVDHDLRVASDITASIYLVDPSNTKAALWEQISLDQDSKRFRIPLSKRTSLGMWRIDVRIEENVFSSSLNVSNRRGCNDPVTPELPIAEEHFVELRFSREMRRRYKPGLPFVGKVEAVSSEKAVRVRVKVLDNTTSIYSQDIEMAAGVGSFLVPAVLSDSELITLQAELVSVEGKEIDSHYVLAREPIYKWNSSSFCYLLVEELDETLKPGDTARPTVLSSCPCDGHLHYVVTTEGHLTFWDSGVVPSYDLPPRMEIGKPSLCRFNISFTVEAAMAPVSHLLVYYVTEEGEPISDVISFDVRMLQNQVTLRLKQKNYWNPDDLLDVQLFTDQDSYTCLMGGRGGEFHSRAKSGGVELDFTEAGVGFHQWSSDGTAKSLESPKSNFHRSISSDIELEQMWLWQCFNYSSYVASEGLQINAPSEPGKWTLMALSISPGLGLRYSPPVLLQVFRQLDVDFKLPTSIRVGESLEVDIKIGNNLNTCVD</sequence>